<dbReference type="Gramene" id="Kaladp0008s0181.1.v1.1">
    <property type="protein sequence ID" value="Kaladp0008s0181.1.v1.1.CDS.1"/>
    <property type="gene ID" value="Kaladp0008s0181.v1.1"/>
</dbReference>
<evidence type="ECO:0000313" key="3">
    <source>
        <dbReference type="Proteomes" id="UP000594263"/>
    </source>
</evidence>
<keyword evidence="3" id="KW-1185">Reference proteome</keyword>
<evidence type="ECO:0000313" key="2">
    <source>
        <dbReference type="EnsemblPlants" id="Kaladp0008s0181.1.v1.1.CDS.1"/>
    </source>
</evidence>
<organism evidence="2 3">
    <name type="scientific">Kalanchoe fedtschenkoi</name>
    <name type="common">Lavender scallops</name>
    <name type="synonym">South American air plant</name>
    <dbReference type="NCBI Taxonomy" id="63787"/>
    <lineage>
        <taxon>Eukaryota</taxon>
        <taxon>Viridiplantae</taxon>
        <taxon>Streptophyta</taxon>
        <taxon>Embryophyta</taxon>
        <taxon>Tracheophyta</taxon>
        <taxon>Spermatophyta</taxon>
        <taxon>Magnoliopsida</taxon>
        <taxon>eudicotyledons</taxon>
        <taxon>Gunneridae</taxon>
        <taxon>Pentapetalae</taxon>
        <taxon>Saxifragales</taxon>
        <taxon>Crassulaceae</taxon>
        <taxon>Kalanchoe</taxon>
    </lineage>
</organism>
<feature type="compositionally biased region" description="Polar residues" evidence="1">
    <location>
        <begin position="19"/>
        <end position="29"/>
    </location>
</feature>
<accession>A0A7N0RBY8</accession>
<sequence length="93" mass="10240">MDRRSYGRGQPRSSYRPRNLSSGNRSSNVGAHCEGGGDGYRSSLVSGNSLRDELDDGQRPGNLVGTCTLMCPGNFLYKKIDFCGKISWFLVIF</sequence>
<proteinExistence type="predicted"/>
<reference evidence="2" key="1">
    <citation type="submission" date="2021-01" db="UniProtKB">
        <authorList>
            <consortium name="EnsemblPlants"/>
        </authorList>
    </citation>
    <scope>IDENTIFICATION</scope>
</reference>
<dbReference type="Proteomes" id="UP000594263">
    <property type="component" value="Unplaced"/>
</dbReference>
<dbReference type="EnsemblPlants" id="Kaladp0008s0181.1.v1.1">
    <property type="protein sequence ID" value="Kaladp0008s0181.1.v1.1.CDS.1"/>
    <property type="gene ID" value="Kaladp0008s0181.v1.1"/>
</dbReference>
<evidence type="ECO:0000256" key="1">
    <source>
        <dbReference type="SAM" id="MobiDB-lite"/>
    </source>
</evidence>
<dbReference type="AlphaFoldDB" id="A0A7N0RBY8"/>
<name>A0A7N0RBY8_KALFE</name>
<protein>
    <submittedName>
        <fullName evidence="2">Uncharacterized protein</fullName>
    </submittedName>
</protein>
<feature type="region of interest" description="Disordered" evidence="1">
    <location>
        <begin position="1"/>
        <end position="60"/>
    </location>
</feature>